<sequence>MTRGLLICIRVDRVQIPPPPLKALTCLHRSGPFPCRSVTSCSSL</sequence>
<protein>
    <submittedName>
        <fullName evidence="1">Uncharacterized protein</fullName>
    </submittedName>
</protein>
<gene>
    <name evidence="1" type="primary">41</name>
    <name evidence="1" type="ORF">SEA_FINKLE_41</name>
</gene>
<accession>A0A9E7NJJ8</accession>
<dbReference type="EMBL" id="ON456347">
    <property type="protein sequence ID" value="UTN93001.1"/>
    <property type="molecule type" value="Genomic_DNA"/>
</dbReference>
<evidence type="ECO:0000313" key="2">
    <source>
        <dbReference type="Proteomes" id="UP001060355"/>
    </source>
</evidence>
<evidence type="ECO:0000313" key="1">
    <source>
        <dbReference type="EMBL" id="UTN93001.1"/>
    </source>
</evidence>
<proteinExistence type="predicted"/>
<reference evidence="1" key="1">
    <citation type="submission" date="2022-05" db="EMBL/GenBank/DDBJ databases">
        <authorList>
            <person name="Ashby S."/>
            <person name="Bressette G."/>
            <person name="Brown S."/>
            <person name="Charles S."/>
            <person name="Neely M.N."/>
            <person name="Molloy S.D."/>
            <person name="Garlena R.A."/>
            <person name="Russell D.A."/>
            <person name="Jacobs-Sera D."/>
            <person name="Hatfull G.F."/>
        </authorList>
    </citation>
    <scope>NUCLEOTIDE SEQUENCE</scope>
</reference>
<dbReference type="Proteomes" id="UP001060355">
    <property type="component" value="Segment"/>
</dbReference>
<dbReference type="GeneID" id="80018983"/>
<organism evidence="1 2">
    <name type="scientific">Gordonia phage Finkle</name>
    <dbReference type="NCBI Taxonomy" id="2926099"/>
    <lineage>
        <taxon>Viruses</taxon>
        <taxon>Duplodnaviria</taxon>
        <taxon>Heunggongvirae</taxon>
        <taxon>Uroviricota</taxon>
        <taxon>Caudoviricetes</taxon>
        <taxon>Finkelvirus</taxon>
        <taxon>Finkelvirus finkel</taxon>
    </lineage>
</organism>
<keyword evidence="2" id="KW-1185">Reference proteome</keyword>
<dbReference type="RefSeq" id="YP_010754354.1">
    <property type="nucleotide sequence ID" value="NC_073459.1"/>
</dbReference>
<dbReference type="KEGG" id="vg:80018983"/>
<name>A0A9E7NJJ8_9CAUD</name>